<proteinExistence type="predicted"/>
<dbReference type="Proteomes" id="UP000239896">
    <property type="component" value="Unassembled WGS sequence"/>
</dbReference>
<organism evidence="2 3">
    <name type="scientific">Halomonas ventosae</name>
    <dbReference type="NCBI Taxonomy" id="229007"/>
    <lineage>
        <taxon>Bacteria</taxon>
        <taxon>Pseudomonadati</taxon>
        <taxon>Pseudomonadota</taxon>
        <taxon>Gammaproteobacteria</taxon>
        <taxon>Oceanospirillales</taxon>
        <taxon>Halomonadaceae</taxon>
        <taxon>Halomonas</taxon>
    </lineage>
</organism>
<accession>A0A2T0VC64</accession>
<comment type="caution">
    <text evidence="2">The sequence shown here is derived from an EMBL/GenBank/DDBJ whole genome shotgun (WGS) entry which is preliminary data.</text>
</comment>
<evidence type="ECO:0000259" key="1">
    <source>
        <dbReference type="Pfam" id="PF16289"/>
    </source>
</evidence>
<dbReference type="AlphaFoldDB" id="A0A2T0VC64"/>
<gene>
    <name evidence="2" type="ORF">BCL64_12056</name>
</gene>
<dbReference type="RefSeq" id="WP_146132017.1">
    <property type="nucleotide sequence ID" value="NZ_PVTM01000020.1"/>
</dbReference>
<evidence type="ECO:0000313" key="3">
    <source>
        <dbReference type="Proteomes" id="UP000239896"/>
    </source>
</evidence>
<reference evidence="2 3" key="1">
    <citation type="submission" date="2018-03" db="EMBL/GenBank/DDBJ databases">
        <title>Comparative analysis of microorganisms from saline springs in Andes Mountain Range, Colombia.</title>
        <authorList>
            <person name="Rubin E."/>
        </authorList>
    </citation>
    <scope>NUCLEOTIDE SEQUENCE [LARGE SCALE GENOMIC DNA]</scope>
    <source>
        <strain evidence="2 3">USBA 854</strain>
    </source>
</reference>
<feature type="domain" description="DUF4935" evidence="1">
    <location>
        <begin position="6"/>
        <end position="175"/>
    </location>
</feature>
<protein>
    <recommendedName>
        <fullName evidence="1">DUF4935 domain-containing protein</fullName>
    </recommendedName>
</protein>
<sequence length="373" mass="41413">MDYGAITIDTSIFDQKGLRLESGILKTLEQFNGKPSHLVLSEIVVREVHSHLKRKASDSRDQVVKAIRESVLSLSVSDESARIATESLVPPIDDTEVAKKRLVSFIEKTGAEIIPATGRVGLDEIIKKYFGAEAPFAPIGSKKNEFPDAIALMSLESWAKEHQTKILAVAKDGDWKRFSDESEFIDVVEDLAEAVAAFQPHSAAMDFCTDIAETLPHGEPSDLYEIISKYVSEAVGDMDLYPDASSQFFYEPDYVEVVLDEFEFLVDEEGNALLQPVQGQNGTLIVEAKIMITATASTSFSLTVRDSIDKDYVPIGNASASTEIQFESEILLTFEGNFEEHQEGIELTDFELLSCPSDVDFGEIEPDWWHEEQ</sequence>
<dbReference type="Pfam" id="PF16289">
    <property type="entry name" value="PIN_12"/>
    <property type="match status" value="1"/>
</dbReference>
<keyword evidence="3" id="KW-1185">Reference proteome</keyword>
<dbReference type="EMBL" id="PVTM01000020">
    <property type="protein sequence ID" value="PRY67764.1"/>
    <property type="molecule type" value="Genomic_DNA"/>
</dbReference>
<evidence type="ECO:0000313" key="2">
    <source>
        <dbReference type="EMBL" id="PRY67764.1"/>
    </source>
</evidence>
<name>A0A2T0VC64_9GAMM</name>
<dbReference type="InterPro" id="IPR032557">
    <property type="entry name" value="DUF4935"/>
</dbReference>